<comment type="caution">
    <text evidence="7">The sequence shown here is derived from an EMBL/GenBank/DDBJ whole genome shotgun (WGS) entry which is preliminary data.</text>
</comment>
<evidence type="ECO:0000256" key="5">
    <source>
        <dbReference type="SAM" id="Coils"/>
    </source>
</evidence>
<evidence type="ECO:0000256" key="2">
    <source>
        <dbReference type="ARBA" id="ARBA00022771"/>
    </source>
</evidence>
<reference evidence="7 8" key="1">
    <citation type="submission" date="2016-11" db="EMBL/GenBank/DDBJ databases">
        <title>The macronuclear genome of Stentor coeruleus: a giant cell with tiny introns.</title>
        <authorList>
            <person name="Slabodnick M."/>
            <person name="Ruby J.G."/>
            <person name="Reiff S.B."/>
            <person name="Swart E.C."/>
            <person name="Gosai S."/>
            <person name="Prabakaran S."/>
            <person name="Witkowska E."/>
            <person name="Larue G.E."/>
            <person name="Fisher S."/>
            <person name="Freeman R.M."/>
            <person name="Gunawardena J."/>
            <person name="Chu W."/>
            <person name="Stover N.A."/>
            <person name="Gregory B.D."/>
            <person name="Nowacki M."/>
            <person name="Derisi J."/>
            <person name="Roy S.W."/>
            <person name="Marshall W.F."/>
            <person name="Sood P."/>
        </authorList>
    </citation>
    <scope>NUCLEOTIDE SEQUENCE [LARGE SCALE GENOMIC DNA]</scope>
    <source>
        <strain evidence="7">WM001</strain>
    </source>
</reference>
<dbReference type="EMBL" id="MPUH01000177">
    <property type="protein sequence ID" value="OMJ87434.1"/>
    <property type="molecule type" value="Genomic_DNA"/>
</dbReference>
<gene>
    <name evidence="7" type="ORF">SteCoe_10852</name>
</gene>
<dbReference type="Proteomes" id="UP000187209">
    <property type="component" value="Unassembled WGS sequence"/>
</dbReference>
<dbReference type="InterPro" id="IPR013083">
    <property type="entry name" value="Znf_RING/FYVE/PHD"/>
</dbReference>
<evidence type="ECO:0000256" key="3">
    <source>
        <dbReference type="ARBA" id="ARBA00022833"/>
    </source>
</evidence>
<feature type="domain" description="FYVE-type" evidence="6">
    <location>
        <begin position="29"/>
        <end position="91"/>
    </location>
</feature>
<dbReference type="OrthoDB" id="323232at2759"/>
<evidence type="ECO:0000256" key="4">
    <source>
        <dbReference type="PROSITE-ProRule" id="PRU00091"/>
    </source>
</evidence>
<dbReference type="CDD" id="cd00065">
    <property type="entry name" value="FYVE_like_SF"/>
    <property type="match status" value="1"/>
</dbReference>
<organism evidence="7 8">
    <name type="scientific">Stentor coeruleus</name>
    <dbReference type="NCBI Taxonomy" id="5963"/>
    <lineage>
        <taxon>Eukaryota</taxon>
        <taxon>Sar</taxon>
        <taxon>Alveolata</taxon>
        <taxon>Ciliophora</taxon>
        <taxon>Postciliodesmatophora</taxon>
        <taxon>Heterotrichea</taxon>
        <taxon>Heterotrichida</taxon>
        <taxon>Stentoridae</taxon>
        <taxon>Stentor</taxon>
    </lineage>
</organism>
<dbReference type="InterPro" id="IPR011011">
    <property type="entry name" value="Znf_FYVE_PHD"/>
</dbReference>
<dbReference type="AlphaFoldDB" id="A0A1R2CEI3"/>
<evidence type="ECO:0000259" key="6">
    <source>
        <dbReference type="PROSITE" id="PS50178"/>
    </source>
</evidence>
<feature type="coiled-coil region" evidence="5">
    <location>
        <begin position="119"/>
        <end position="252"/>
    </location>
</feature>
<protein>
    <recommendedName>
        <fullName evidence="6">FYVE-type domain-containing protein</fullName>
    </recommendedName>
</protein>
<evidence type="ECO:0000256" key="1">
    <source>
        <dbReference type="ARBA" id="ARBA00022723"/>
    </source>
</evidence>
<sequence length="268" mass="31041">MGEEETRVDISLVILKVKTIPDDIDKKVSKAESNCIICGIPFSKKGSSQTSKHVCRFCYHACCAACSPLTAIHPESNGSERICLKCYTSHLKASVDEENEKKNQEVIRDQIETIQRETIELHTKELEKIKEDSRNQERHYKDQISKLNTEIQDRESRIMSMSFEENKKLSEKDQSISKFIKEMKDIEEKGKEYEKSNKALENQNSNLENEHKNLQTQFKNLETFNTNLGKENKILQDKMKNLQNELDHKGKIYTPEPKTGCMNSCIIY</sequence>
<keyword evidence="8" id="KW-1185">Reference proteome</keyword>
<name>A0A1R2CEI3_9CILI</name>
<dbReference type="InterPro" id="IPR017455">
    <property type="entry name" value="Znf_FYVE-rel"/>
</dbReference>
<dbReference type="Gene3D" id="3.30.40.10">
    <property type="entry name" value="Zinc/RING finger domain, C3HC4 (zinc finger)"/>
    <property type="match status" value="1"/>
</dbReference>
<accession>A0A1R2CEI3</accession>
<keyword evidence="3" id="KW-0862">Zinc</keyword>
<dbReference type="PROSITE" id="PS50178">
    <property type="entry name" value="ZF_FYVE"/>
    <property type="match status" value="1"/>
</dbReference>
<keyword evidence="2 4" id="KW-0863">Zinc-finger</keyword>
<dbReference type="GO" id="GO:0008270">
    <property type="term" value="F:zinc ion binding"/>
    <property type="evidence" value="ECO:0007669"/>
    <property type="project" value="UniProtKB-KW"/>
</dbReference>
<proteinExistence type="predicted"/>
<evidence type="ECO:0000313" key="7">
    <source>
        <dbReference type="EMBL" id="OMJ87434.1"/>
    </source>
</evidence>
<evidence type="ECO:0000313" key="8">
    <source>
        <dbReference type="Proteomes" id="UP000187209"/>
    </source>
</evidence>
<keyword evidence="1" id="KW-0479">Metal-binding</keyword>
<dbReference type="SUPFAM" id="SSF57903">
    <property type="entry name" value="FYVE/PHD zinc finger"/>
    <property type="match status" value="1"/>
</dbReference>
<keyword evidence="5" id="KW-0175">Coiled coil</keyword>